<organism evidence="8 9">
    <name type="scientific">Candidatus Dehalogenimonas loeffleri</name>
    <dbReference type="NCBI Taxonomy" id="3127115"/>
    <lineage>
        <taxon>Bacteria</taxon>
        <taxon>Bacillati</taxon>
        <taxon>Chloroflexota</taxon>
        <taxon>Dehalococcoidia</taxon>
        <taxon>Dehalococcoidales</taxon>
        <taxon>Dehalococcoidaceae</taxon>
        <taxon>Dehalogenimonas</taxon>
    </lineage>
</organism>
<keyword evidence="9" id="KW-1185">Reference proteome</keyword>
<keyword evidence="5" id="KW-0378">Hydrolase</keyword>
<sequence>MVFAARITVTGRVQGVGFRDFTIREAERRGLTGYVTNLPDGSVEAIAEGPEIQVRQFISALKKGPLLARVKAVEIAELPPTGGFPVFEVR</sequence>
<feature type="active site" evidence="5">
    <location>
        <position position="37"/>
    </location>
</feature>
<dbReference type="RefSeq" id="WP_338737079.1">
    <property type="nucleotide sequence ID" value="NZ_CP146612.1"/>
</dbReference>
<evidence type="ECO:0000256" key="4">
    <source>
        <dbReference type="ARBA" id="ARBA00047645"/>
    </source>
</evidence>
<evidence type="ECO:0000256" key="6">
    <source>
        <dbReference type="RuleBase" id="RU004168"/>
    </source>
</evidence>
<proteinExistence type="inferred from homology"/>
<dbReference type="Proteomes" id="UP001375370">
    <property type="component" value="Chromosome"/>
</dbReference>
<gene>
    <name evidence="8" type="ORF">V8247_06725</name>
</gene>
<reference evidence="8 9" key="1">
    <citation type="submission" date="2024-03" db="EMBL/GenBank/DDBJ databases">
        <title>A Dehalogenimonas Isolated from Estuarine Sediments Dihaloeliminates Chlorinated Alkanes.</title>
        <authorList>
            <person name="Yang Y."/>
            <person name="Wang H."/>
        </authorList>
    </citation>
    <scope>NUCLEOTIDE SEQUENCE [LARGE SCALE GENOMIC DNA]</scope>
    <source>
        <strain evidence="8 9">W</strain>
    </source>
</reference>
<dbReference type="Pfam" id="PF00708">
    <property type="entry name" value="Acylphosphatase"/>
    <property type="match status" value="1"/>
</dbReference>
<evidence type="ECO:0000259" key="7">
    <source>
        <dbReference type="PROSITE" id="PS51160"/>
    </source>
</evidence>
<dbReference type="PROSITE" id="PS51160">
    <property type="entry name" value="ACYLPHOSPHATASE_3"/>
    <property type="match status" value="1"/>
</dbReference>
<feature type="domain" description="Acylphosphatase-like" evidence="7">
    <location>
        <begin position="4"/>
        <end position="90"/>
    </location>
</feature>
<dbReference type="SUPFAM" id="SSF54975">
    <property type="entry name" value="Acylphosphatase/BLUF domain-like"/>
    <property type="match status" value="1"/>
</dbReference>
<dbReference type="EMBL" id="CP146612">
    <property type="protein sequence ID" value="WWX24949.1"/>
    <property type="molecule type" value="Genomic_DNA"/>
</dbReference>
<dbReference type="PANTHER" id="PTHR47268:SF4">
    <property type="entry name" value="ACYLPHOSPHATASE"/>
    <property type="match status" value="1"/>
</dbReference>
<evidence type="ECO:0000256" key="3">
    <source>
        <dbReference type="ARBA" id="ARBA00015991"/>
    </source>
</evidence>
<evidence type="ECO:0000256" key="1">
    <source>
        <dbReference type="ARBA" id="ARBA00005614"/>
    </source>
</evidence>
<protein>
    <recommendedName>
        <fullName evidence="3 5">acylphosphatase</fullName>
        <ecNumber evidence="2 5">3.6.1.7</ecNumber>
    </recommendedName>
</protein>
<dbReference type="PROSITE" id="PS00150">
    <property type="entry name" value="ACYLPHOSPHATASE_1"/>
    <property type="match status" value="1"/>
</dbReference>
<dbReference type="PANTHER" id="PTHR47268">
    <property type="entry name" value="ACYLPHOSPHATASE"/>
    <property type="match status" value="1"/>
</dbReference>
<evidence type="ECO:0000313" key="8">
    <source>
        <dbReference type="EMBL" id="WWX24949.1"/>
    </source>
</evidence>
<dbReference type="Gene3D" id="3.30.70.100">
    <property type="match status" value="1"/>
</dbReference>
<accession>A0ABZ2J5L8</accession>
<feature type="active site" evidence="5">
    <location>
        <position position="19"/>
    </location>
</feature>
<dbReference type="InterPro" id="IPR017968">
    <property type="entry name" value="Acylphosphatase_CS"/>
</dbReference>
<name>A0ABZ2J5L8_9CHLR</name>
<dbReference type="PRINTS" id="PR00112">
    <property type="entry name" value="ACYLPHPHTASE"/>
</dbReference>
<dbReference type="InterPro" id="IPR001792">
    <property type="entry name" value="Acylphosphatase-like_dom"/>
</dbReference>
<comment type="similarity">
    <text evidence="1 6">Belongs to the acylphosphatase family.</text>
</comment>
<evidence type="ECO:0000256" key="5">
    <source>
        <dbReference type="PROSITE-ProRule" id="PRU00520"/>
    </source>
</evidence>
<dbReference type="InterPro" id="IPR036046">
    <property type="entry name" value="Acylphosphatase-like_dom_sf"/>
</dbReference>
<comment type="catalytic activity">
    <reaction evidence="4 5">
        <text>an acyl phosphate + H2O = a carboxylate + phosphate + H(+)</text>
        <dbReference type="Rhea" id="RHEA:14965"/>
        <dbReference type="ChEBI" id="CHEBI:15377"/>
        <dbReference type="ChEBI" id="CHEBI:15378"/>
        <dbReference type="ChEBI" id="CHEBI:29067"/>
        <dbReference type="ChEBI" id="CHEBI:43474"/>
        <dbReference type="ChEBI" id="CHEBI:59918"/>
        <dbReference type="EC" id="3.6.1.7"/>
    </reaction>
</comment>
<evidence type="ECO:0000313" key="9">
    <source>
        <dbReference type="Proteomes" id="UP001375370"/>
    </source>
</evidence>
<dbReference type="EC" id="3.6.1.7" evidence="2 5"/>
<evidence type="ECO:0000256" key="2">
    <source>
        <dbReference type="ARBA" id="ARBA00012150"/>
    </source>
</evidence>
<dbReference type="InterPro" id="IPR020456">
    <property type="entry name" value="Acylphosphatase"/>
</dbReference>